<dbReference type="Proteomes" id="UP000007305">
    <property type="component" value="Chromosome 2"/>
</dbReference>
<feature type="region of interest" description="Disordered" evidence="1">
    <location>
        <begin position="1"/>
        <end position="34"/>
    </location>
</feature>
<name>A0A804MX04_MAIZE</name>
<evidence type="ECO:0000313" key="3">
    <source>
        <dbReference type="Proteomes" id="UP000007305"/>
    </source>
</evidence>
<accession>A0A804MX04</accession>
<evidence type="ECO:0000256" key="1">
    <source>
        <dbReference type="SAM" id="MobiDB-lite"/>
    </source>
</evidence>
<reference evidence="2" key="2">
    <citation type="submission" date="2019-07" db="EMBL/GenBank/DDBJ databases">
        <authorList>
            <person name="Seetharam A."/>
            <person name="Woodhouse M."/>
            <person name="Cannon E."/>
        </authorList>
    </citation>
    <scope>NUCLEOTIDE SEQUENCE [LARGE SCALE GENOMIC DNA]</scope>
    <source>
        <strain evidence="2">cv. B73</strain>
    </source>
</reference>
<gene>
    <name evidence="2" type="primary">LOC103648291</name>
</gene>
<evidence type="ECO:0000313" key="2">
    <source>
        <dbReference type="EnsemblPlants" id="Zm00001eb118060_P003"/>
    </source>
</evidence>
<dbReference type="Gramene" id="Zm00001eb118060_T003">
    <property type="protein sequence ID" value="Zm00001eb118060_P003"/>
    <property type="gene ID" value="Zm00001eb118060"/>
</dbReference>
<evidence type="ECO:0008006" key="4">
    <source>
        <dbReference type="Google" id="ProtNLM"/>
    </source>
</evidence>
<dbReference type="AlphaFoldDB" id="A0A804MX04"/>
<sequence length="696" mass="75955">MPESSRGVVSSNAFDEDAKKRAADTVDDGALADGKGKKRREDLCCEICEGDHVPLDCQVYNGPKPHAILCGFGSGESGFFQIPNFGSKGLIPLKESSTAFITAKEGTITAELVKSELARLIPVRWTWAVQSHANGFVVPFPSKVELQRMVAMKFVHAVDGKSIMVIQELEQKIEPVQHLEKAWVNIYGVPYEIRSFLPLWAVGTIIGATQKVDLRYTKQMGVVRLLVGVTNVDKIPESVDIVVGEGLYEIFFKIDKVCKDGVWSEYYYPSDKKDDDFESKDEDFDGLDDIQPKFDDTTRDTVMKDVSGSKVDNSSNVQHATQQNCDIRQTDALEKCLVAVNRSSVFRENVAAPTAVAHGVVYDNKWTEAEGTIILNAKQTAQKRGEFSRTGGPSSYLASMVQLNEGSNSNINSHSLHCSDMPQIYPVAAPRAAESRKNNDVPFDVVSRTVGREGHVDADAFNLNTICHESGKKAAAPFVVVCTADASEGSVDANSICLNSFPGVPASAAAVYPISLEDINTDLNSVAIEFSPATNIHAAIPNVSVEQIHEHVRGAEHSVAQLTSPGGADGSGALVENFSLQDFNIVHTCMDHGGGTFNMITSLSEALNQLAQSNDQILISLQDYFKSKSLSQRPMAREDLTQVLGKRVVSDEDTLSKAQRLAAKRNLEIRQHTGSYSGDCCRKNNLNTRSLRYVNP</sequence>
<reference evidence="3" key="1">
    <citation type="submission" date="2015-12" db="EMBL/GenBank/DDBJ databases">
        <title>Update maize B73 reference genome by single molecule sequencing technologies.</title>
        <authorList>
            <consortium name="Maize Genome Sequencing Project"/>
            <person name="Ware D."/>
        </authorList>
    </citation>
    <scope>NUCLEOTIDE SEQUENCE [LARGE SCALE GENOMIC DNA]</scope>
    <source>
        <strain evidence="3">cv. B73</strain>
    </source>
</reference>
<proteinExistence type="predicted"/>
<dbReference type="EnsemblPlants" id="Zm00001eb118060_T003">
    <property type="protein sequence ID" value="Zm00001eb118060_P003"/>
    <property type="gene ID" value="Zm00001eb118060"/>
</dbReference>
<reference evidence="2" key="3">
    <citation type="submission" date="2021-05" db="UniProtKB">
        <authorList>
            <consortium name="EnsemblPlants"/>
        </authorList>
    </citation>
    <scope>IDENTIFICATION</scope>
    <source>
        <strain evidence="2">cv. B73</strain>
    </source>
</reference>
<dbReference type="InParanoid" id="A0A804MX04"/>
<dbReference type="PANTHER" id="PTHR33170:SF50">
    <property type="entry name" value="DUF4283 DOMAIN-CONTAINING PROTEIN"/>
    <property type="match status" value="1"/>
</dbReference>
<dbReference type="PANTHER" id="PTHR33170">
    <property type="entry name" value="DUF4283 DOMAIN-CONTAINING PROTEIN-RELATED"/>
    <property type="match status" value="1"/>
</dbReference>
<organism evidence="2 3">
    <name type="scientific">Zea mays</name>
    <name type="common">Maize</name>
    <dbReference type="NCBI Taxonomy" id="4577"/>
    <lineage>
        <taxon>Eukaryota</taxon>
        <taxon>Viridiplantae</taxon>
        <taxon>Streptophyta</taxon>
        <taxon>Embryophyta</taxon>
        <taxon>Tracheophyta</taxon>
        <taxon>Spermatophyta</taxon>
        <taxon>Magnoliopsida</taxon>
        <taxon>Liliopsida</taxon>
        <taxon>Poales</taxon>
        <taxon>Poaceae</taxon>
        <taxon>PACMAD clade</taxon>
        <taxon>Panicoideae</taxon>
        <taxon>Andropogonodae</taxon>
        <taxon>Andropogoneae</taxon>
        <taxon>Tripsacinae</taxon>
        <taxon>Zea</taxon>
    </lineage>
</organism>
<keyword evidence="3" id="KW-1185">Reference proteome</keyword>
<protein>
    <recommendedName>
        <fullName evidence="4">DUF4283 domain-containing protein</fullName>
    </recommendedName>
</protein>